<feature type="region of interest" description="Disordered" evidence="1">
    <location>
        <begin position="187"/>
        <end position="222"/>
    </location>
</feature>
<name>A0A0R1XZY7_9LACO</name>
<gene>
    <name evidence="3" type="ORF">FC83_GL000965</name>
</gene>
<evidence type="ECO:0000313" key="4">
    <source>
        <dbReference type="Proteomes" id="UP000051236"/>
    </source>
</evidence>
<dbReference type="PATRIC" id="fig|1423734.3.peg.979"/>
<reference evidence="3 4" key="1">
    <citation type="journal article" date="2015" name="Genome Announc.">
        <title>Expanding the biotechnology potential of lactobacilli through comparative genomics of 213 strains and associated genera.</title>
        <authorList>
            <person name="Sun Z."/>
            <person name="Harris H.M."/>
            <person name="McCann A."/>
            <person name="Guo C."/>
            <person name="Argimon S."/>
            <person name="Zhang W."/>
            <person name="Yang X."/>
            <person name="Jeffery I.B."/>
            <person name="Cooney J.C."/>
            <person name="Kagawa T.F."/>
            <person name="Liu W."/>
            <person name="Song Y."/>
            <person name="Salvetti E."/>
            <person name="Wrobel A."/>
            <person name="Rasinkangas P."/>
            <person name="Parkhill J."/>
            <person name="Rea M.C."/>
            <person name="O'Sullivan O."/>
            <person name="Ritari J."/>
            <person name="Douillard F.P."/>
            <person name="Paul Ross R."/>
            <person name="Yang R."/>
            <person name="Briner A.E."/>
            <person name="Felis G.E."/>
            <person name="de Vos W.M."/>
            <person name="Barrangou R."/>
            <person name="Klaenhammer T.R."/>
            <person name="Caufield P.W."/>
            <person name="Cui Y."/>
            <person name="Zhang H."/>
            <person name="O'Toole P.W."/>
        </authorList>
    </citation>
    <scope>NUCLEOTIDE SEQUENCE [LARGE SCALE GENOMIC DNA]</scope>
    <source>
        <strain evidence="3 4">DSM 18527</strain>
    </source>
</reference>
<evidence type="ECO:0000256" key="2">
    <source>
        <dbReference type="SAM" id="Phobius"/>
    </source>
</evidence>
<protein>
    <submittedName>
        <fullName evidence="3">Uncharacterized protein</fullName>
    </submittedName>
</protein>
<evidence type="ECO:0000256" key="1">
    <source>
        <dbReference type="SAM" id="MobiDB-lite"/>
    </source>
</evidence>
<feature type="compositionally biased region" description="Basic residues" evidence="1">
    <location>
        <begin position="279"/>
        <end position="293"/>
    </location>
</feature>
<dbReference type="Proteomes" id="UP000051236">
    <property type="component" value="Unassembled WGS sequence"/>
</dbReference>
<keyword evidence="4" id="KW-1185">Reference proteome</keyword>
<sequence length="301" mass="33523">MSGLENEIAAILKKYQLTDLIDPQQVQLTTTEPMGDYALIQAIFNNQIEAAAAQQDWDHNIALLQAMVHVSQQADKLDDTIIAEISWLYLTFCRYYNTPMMQAQTDPILKQLRLTLQQAQTTYEQLDGFITTVIDNLAVPNTLPRYMDPEHALSHLIQKSIDATEEATSSEVDPSKAPQPEAIQQLGTATLPGDATPETANEATSRRSKETPGYQPGAASRFDTEEPAPFYKKWWFWTLIVLIVLIIIVVVKLFVSNVTSNTASSTNNDAKTEQVSKSSAKHKATTTSKKKQSRLQLALKP</sequence>
<comment type="caution">
    <text evidence="3">The sequence shown here is derived from an EMBL/GenBank/DDBJ whole genome shotgun (WGS) entry which is preliminary data.</text>
</comment>
<proteinExistence type="predicted"/>
<feature type="region of interest" description="Disordered" evidence="1">
    <location>
        <begin position="261"/>
        <end position="301"/>
    </location>
</feature>
<dbReference type="AlphaFoldDB" id="A0A0R1XZY7"/>
<dbReference type="EMBL" id="AZGA01000014">
    <property type="protein sequence ID" value="KRM35567.1"/>
    <property type="molecule type" value="Genomic_DNA"/>
</dbReference>
<feature type="transmembrane region" description="Helical" evidence="2">
    <location>
        <begin position="234"/>
        <end position="255"/>
    </location>
</feature>
<evidence type="ECO:0000313" key="3">
    <source>
        <dbReference type="EMBL" id="KRM35567.1"/>
    </source>
</evidence>
<accession>A0A0R1XZY7</accession>
<dbReference type="STRING" id="1423734.FC83_GL000965"/>
<keyword evidence="2" id="KW-1133">Transmembrane helix</keyword>
<organism evidence="3 4">
    <name type="scientific">Agrilactobacillus composti DSM 18527 = JCM 14202</name>
    <dbReference type="NCBI Taxonomy" id="1423734"/>
    <lineage>
        <taxon>Bacteria</taxon>
        <taxon>Bacillati</taxon>
        <taxon>Bacillota</taxon>
        <taxon>Bacilli</taxon>
        <taxon>Lactobacillales</taxon>
        <taxon>Lactobacillaceae</taxon>
        <taxon>Agrilactobacillus</taxon>
    </lineage>
</organism>
<keyword evidence="2" id="KW-0472">Membrane</keyword>
<keyword evidence="2" id="KW-0812">Transmembrane</keyword>